<proteinExistence type="predicted"/>
<comment type="caution">
    <text evidence="1">The sequence shown here is derived from an EMBL/GenBank/DDBJ whole genome shotgun (WGS) entry which is preliminary data.</text>
</comment>
<dbReference type="RefSeq" id="WP_044138613.1">
    <property type="nucleotide sequence ID" value="NZ_JAMOWI010000056.1"/>
</dbReference>
<dbReference type="EMBL" id="MNQU01000144">
    <property type="protein sequence ID" value="OKZ36535.1"/>
    <property type="molecule type" value="Genomic_DNA"/>
</dbReference>
<evidence type="ECO:0000313" key="1">
    <source>
        <dbReference type="EMBL" id="OKZ36535.1"/>
    </source>
</evidence>
<reference evidence="1 2" key="1">
    <citation type="journal article" date="2016" name="Nat. Biotechnol.">
        <title>Measurement of bacterial replication rates in microbial communities.</title>
        <authorList>
            <person name="Brown C.T."/>
            <person name="Olm M.R."/>
            <person name="Thomas B.C."/>
            <person name="Banfield J.F."/>
        </authorList>
    </citation>
    <scope>NUCLEOTIDE SEQUENCE [LARGE SCALE GENOMIC DNA]</scope>
    <source>
        <strain evidence="1">45_41</strain>
    </source>
</reference>
<dbReference type="InterPro" id="IPR028963">
    <property type="entry name" value="Imm9"/>
</dbReference>
<accession>A0A1Q6IAU5</accession>
<dbReference type="Pfam" id="PF15587">
    <property type="entry name" value="Imm9"/>
    <property type="match status" value="1"/>
</dbReference>
<dbReference type="AlphaFoldDB" id="A0A1Q6IAU5"/>
<protein>
    <submittedName>
        <fullName evidence="1">Uncharacterized protein</fullName>
    </submittedName>
</protein>
<gene>
    <name evidence="1" type="ORF">BHV79_05230</name>
</gene>
<evidence type="ECO:0000313" key="2">
    <source>
        <dbReference type="Proteomes" id="UP000186549"/>
    </source>
</evidence>
<organism evidence="1 2">
    <name type="scientific">Bacteroides uniformis</name>
    <dbReference type="NCBI Taxonomy" id="820"/>
    <lineage>
        <taxon>Bacteria</taxon>
        <taxon>Pseudomonadati</taxon>
        <taxon>Bacteroidota</taxon>
        <taxon>Bacteroidia</taxon>
        <taxon>Bacteroidales</taxon>
        <taxon>Bacteroidaceae</taxon>
        <taxon>Bacteroides</taxon>
    </lineage>
</organism>
<dbReference type="Proteomes" id="UP000186549">
    <property type="component" value="Unassembled WGS sequence"/>
</dbReference>
<name>A0A1Q6IAU5_BACUN</name>
<sequence>MKFKIKVRSGLYCQNQYQKHMNFDYSSGYPEMSCFDDNAIETYFQDLTGQIKVDDSITNWTLSIEISLGGAIGEKEICIGKRGITYLKDKEKIIGINISLPIKDEISWGIDKKHRFNEYAKRKSDKGVTIIPVDYAQFKDMTDYVESSIKLSLKQVFTDGITLKGHTIKL</sequence>